<evidence type="ECO:0008006" key="5">
    <source>
        <dbReference type="Google" id="ProtNLM"/>
    </source>
</evidence>
<accession>Z9JHW6</accession>
<comment type="caution">
    <text evidence="1">The sequence shown here is derived from an EMBL/GenBank/DDBJ whole genome shotgun (WGS) entry which is preliminary data.</text>
</comment>
<sequence length="71" mass="7770">MSIATEHVALLQEAYRKVLAGQSVRLGERQVTRADAKWIGDELDKWMRRAAAESVTGTAGVAIADFSRGRP</sequence>
<dbReference type="EMBL" id="JDSQ01000011">
    <property type="protein sequence ID" value="EWS77980.1"/>
    <property type="molecule type" value="Genomic_DNA"/>
</dbReference>
<dbReference type="KEGG" id="xtw:AB672_05750"/>
<proteinExistence type="predicted"/>
<dbReference type="EMBL" id="JAJPPU010000002">
    <property type="protein sequence ID" value="MCD8473888.1"/>
    <property type="molecule type" value="Genomic_DNA"/>
</dbReference>
<gene>
    <name evidence="1" type="ORF">AF72_07580</name>
    <name evidence="2" type="ORF">LPH55_10595</name>
</gene>
<organism evidence="1 3">
    <name type="scientific">Xylella taiwanensis</name>
    <dbReference type="NCBI Taxonomy" id="1444770"/>
    <lineage>
        <taxon>Bacteria</taxon>
        <taxon>Pseudomonadati</taxon>
        <taxon>Pseudomonadota</taxon>
        <taxon>Gammaproteobacteria</taxon>
        <taxon>Lysobacterales</taxon>
        <taxon>Lysobacteraceae</taxon>
        <taxon>Xylella</taxon>
    </lineage>
</organism>
<name>Z9JHW6_9GAMM</name>
<dbReference type="STRING" id="1444770.AF72_07580"/>
<evidence type="ECO:0000313" key="4">
    <source>
        <dbReference type="Proteomes" id="UP001430701"/>
    </source>
</evidence>
<protein>
    <recommendedName>
        <fullName evidence="5">Primosomal replication protein PriB/PriC domain protein</fullName>
    </recommendedName>
</protein>
<keyword evidence="4" id="KW-1185">Reference proteome</keyword>
<evidence type="ECO:0000313" key="1">
    <source>
        <dbReference type="EMBL" id="EWS77980.1"/>
    </source>
</evidence>
<reference evidence="1 3" key="1">
    <citation type="journal article" date="2014" name="Genome Announc.">
        <title>Draft Genome Sequence of Xylella fastidiosa Pear Leaf Scorch Strain in Taiwan.</title>
        <authorList>
            <person name="Su C.C."/>
            <person name="Deng W.L."/>
            <person name="Jan F.J."/>
            <person name="Chang C.J."/>
            <person name="Huang H."/>
            <person name="Chen J."/>
        </authorList>
    </citation>
    <scope>NUCLEOTIDE SEQUENCE [LARGE SCALE GENOMIC DNA]</scope>
    <source>
        <strain evidence="1 3">PLS229</strain>
    </source>
</reference>
<reference evidence="2" key="2">
    <citation type="submission" date="2021-11" db="EMBL/GenBank/DDBJ databases">
        <title>Genome sequence of Xylella taiwanensis PLS432.</title>
        <authorList>
            <person name="Weng L.-W."/>
            <person name="Su C.-C."/>
            <person name="Tsai C.-W."/>
            <person name="Kuo C.-H."/>
        </authorList>
    </citation>
    <scope>NUCLEOTIDE SEQUENCE</scope>
    <source>
        <strain evidence="2">PLS432</strain>
    </source>
</reference>
<dbReference type="OrthoDB" id="6053012at2"/>
<dbReference type="PATRIC" id="fig|1444770.3.peg.1802"/>
<dbReference type="Proteomes" id="UP000020406">
    <property type="component" value="Unassembled WGS sequence"/>
</dbReference>
<dbReference type="GeneID" id="68900788"/>
<dbReference type="AlphaFoldDB" id="Z9JHW6"/>
<evidence type="ECO:0000313" key="2">
    <source>
        <dbReference type="EMBL" id="MCD8473888.1"/>
    </source>
</evidence>
<dbReference type="Proteomes" id="UP001430701">
    <property type="component" value="Unassembled WGS sequence"/>
</dbReference>
<dbReference type="RefSeq" id="WP_038271297.1">
    <property type="nucleotide sequence ID" value="NZ_CP053627.1"/>
</dbReference>
<evidence type="ECO:0000313" key="3">
    <source>
        <dbReference type="Proteomes" id="UP000020406"/>
    </source>
</evidence>